<dbReference type="EMBL" id="HF679134">
    <property type="protein sequence ID" value="CCU56452.1"/>
    <property type="molecule type" value="Genomic_DNA"/>
</dbReference>
<gene>
    <name evidence="1" type="ORF">MYSEV_254</name>
</gene>
<protein>
    <submittedName>
        <fullName evidence="1">Uncharacterized protein</fullName>
    </submittedName>
</protein>
<dbReference type="KEGG" id="vg:15613876"/>
<keyword evidence="2" id="KW-1185">Reference proteome</keyword>
<dbReference type="GeneID" id="15613876"/>
<evidence type="ECO:0000313" key="2">
    <source>
        <dbReference type="Proteomes" id="UP000792671"/>
    </source>
</evidence>
<accession>A0A916KQE7</accession>
<organism evidence="1 2">
    <name type="scientific">Mythimna separata entomopoxvirus 'L'</name>
    <dbReference type="NCBI Taxonomy" id="1293572"/>
    <lineage>
        <taxon>Viruses</taxon>
        <taxon>Varidnaviria</taxon>
        <taxon>Bamfordvirae</taxon>
        <taxon>Nucleocytoviricota</taxon>
        <taxon>Pokkesviricetes</taxon>
        <taxon>Chitovirales</taxon>
        <taxon>Poxviridae</taxon>
        <taxon>Entomopoxvirinae</taxon>
        <taxon>Betaentomopoxvirus</taxon>
        <taxon>Betaentomopoxvirus mseparata</taxon>
        <taxon>Mythimna separata entomopoxvirus</taxon>
    </lineage>
</organism>
<dbReference type="RefSeq" id="YP_008003771.1">
    <property type="nucleotide sequence ID" value="NC_021246.1"/>
</dbReference>
<proteinExistence type="predicted"/>
<dbReference type="Proteomes" id="UP000792671">
    <property type="component" value="Genome"/>
</dbReference>
<reference evidence="1 2" key="1">
    <citation type="journal article" date="2013" name="J. Virol.">
        <title>New Insights into the Evolution of Entomopoxvirinae from the Complete Genome Sequences of Four Entomopoxviruses Infecting Adoxophyes honmai, Choristoneura biennis, Choristoneura rosaceana, and Mythimna separata.</title>
        <authorList>
            <person name="Theze J."/>
            <person name="Takatsuka J."/>
            <person name="Li Z."/>
            <person name="Gallais J."/>
            <person name="Doucet D."/>
            <person name="Arif B."/>
            <person name="Nakai M."/>
            <person name="Herniou E.A."/>
        </authorList>
    </citation>
    <scope>NUCLEOTIDE SEQUENCE [LARGE SCALE GENOMIC DNA]</scope>
</reference>
<sequence length="71" mass="8606">MMIDNKYLYILNIFNNNNIITFEMYLNTINLLDLNELDDELLDNLLGFIEYKDNLRYRTNIIKLCKNKLNI</sequence>
<name>A0A916KQE7_9POXV</name>
<evidence type="ECO:0000313" key="1">
    <source>
        <dbReference type="EMBL" id="CCU56452.1"/>
    </source>
</evidence>